<sequence>MDPASFATLILELVHAQQAVKYITVASIALVACRWSFIAAAVLGMVGATISEAILFYRVYALAGRTPGSRAFLFLLFFSVNVVKFSALGKFIVSVQYAPSPIPAFIGCFPVKADNVMLSIVAALILGNELIILLITFWVGFRKYAGLRSPLISIFYRDGVAYFFCIAAISAGNIICILVAPPAYMYLLAV</sequence>
<protein>
    <submittedName>
        <fullName evidence="2">Uncharacterized protein</fullName>
    </submittedName>
</protein>
<organism evidence="2 3">
    <name type="scientific">Candolleomyces eurysporus</name>
    <dbReference type="NCBI Taxonomy" id="2828524"/>
    <lineage>
        <taxon>Eukaryota</taxon>
        <taxon>Fungi</taxon>
        <taxon>Dikarya</taxon>
        <taxon>Basidiomycota</taxon>
        <taxon>Agaricomycotina</taxon>
        <taxon>Agaricomycetes</taxon>
        <taxon>Agaricomycetidae</taxon>
        <taxon>Agaricales</taxon>
        <taxon>Agaricineae</taxon>
        <taxon>Psathyrellaceae</taxon>
        <taxon>Candolleomyces</taxon>
    </lineage>
</organism>
<dbReference type="EMBL" id="JANBPK010000888">
    <property type="protein sequence ID" value="KAJ2929193.1"/>
    <property type="molecule type" value="Genomic_DNA"/>
</dbReference>
<proteinExistence type="predicted"/>
<evidence type="ECO:0000313" key="3">
    <source>
        <dbReference type="Proteomes" id="UP001140091"/>
    </source>
</evidence>
<comment type="caution">
    <text evidence="2">The sequence shown here is derived from an EMBL/GenBank/DDBJ whole genome shotgun (WGS) entry which is preliminary data.</text>
</comment>
<name>A0A9W8JE84_9AGAR</name>
<keyword evidence="1" id="KW-0472">Membrane</keyword>
<feature type="transmembrane region" description="Helical" evidence="1">
    <location>
        <begin position="72"/>
        <end position="97"/>
    </location>
</feature>
<keyword evidence="1" id="KW-1133">Transmembrane helix</keyword>
<dbReference type="OrthoDB" id="3350812at2759"/>
<accession>A0A9W8JE84</accession>
<evidence type="ECO:0000313" key="2">
    <source>
        <dbReference type="EMBL" id="KAJ2929193.1"/>
    </source>
</evidence>
<gene>
    <name evidence="2" type="ORF">H1R20_g7901</name>
</gene>
<feature type="transmembrane region" description="Helical" evidence="1">
    <location>
        <begin position="160"/>
        <end position="184"/>
    </location>
</feature>
<reference evidence="2" key="1">
    <citation type="submission" date="2022-06" db="EMBL/GenBank/DDBJ databases">
        <title>Genome Sequence of Candolleomyces eurysporus.</title>
        <authorList>
            <person name="Buettner E."/>
        </authorList>
    </citation>
    <scope>NUCLEOTIDE SEQUENCE</scope>
    <source>
        <strain evidence="2">VTCC 930004</strain>
    </source>
</reference>
<keyword evidence="1" id="KW-0812">Transmembrane</keyword>
<feature type="transmembrane region" description="Helical" evidence="1">
    <location>
        <begin position="35"/>
        <end position="60"/>
    </location>
</feature>
<dbReference type="Proteomes" id="UP001140091">
    <property type="component" value="Unassembled WGS sequence"/>
</dbReference>
<keyword evidence="3" id="KW-1185">Reference proteome</keyword>
<feature type="non-terminal residue" evidence="2">
    <location>
        <position position="1"/>
    </location>
</feature>
<evidence type="ECO:0000256" key="1">
    <source>
        <dbReference type="SAM" id="Phobius"/>
    </source>
</evidence>
<dbReference type="AlphaFoldDB" id="A0A9W8JE84"/>
<feature type="transmembrane region" description="Helical" evidence="1">
    <location>
        <begin position="117"/>
        <end position="139"/>
    </location>
</feature>